<dbReference type="InterPro" id="IPR027417">
    <property type="entry name" value="P-loop_NTPase"/>
</dbReference>
<dbReference type="Gene3D" id="3.40.50.300">
    <property type="entry name" value="P-loop containing nucleotide triphosphate hydrolases"/>
    <property type="match status" value="1"/>
</dbReference>
<dbReference type="PANTHER" id="PTHR43335">
    <property type="entry name" value="ABC TRANSPORTER, ATP-BINDING PROTEIN"/>
    <property type="match status" value="1"/>
</dbReference>
<dbReference type="GO" id="GO:0016887">
    <property type="term" value="F:ATP hydrolysis activity"/>
    <property type="evidence" value="ECO:0007669"/>
    <property type="project" value="InterPro"/>
</dbReference>
<reference evidence="6 7" key="1">
    <citation type="submission" date="2016-10" db="EMBL/GenBank/DDBJ databases">
        <authorList>
            <person name="de Groot N.N."/>
        </authorList>
    </citation>
    <scope>NUCLEOTIDE SEQUENCE [LARGE SCALE GENOMIC DNA]</scope>
    <source>
        <strain evidence="6 7">DSM 44468</strain>
    </source>
</reference>
<dbReference type="Proteomes" id="UP000199025">
    <property type="component" value="Unassembled WGS sequence"/>
</dbReference>
<evidence type="ECO:0000259" key="5">
    <source>
        <dbReference type="PROSITE" id="PS50893"/>
    </source>
</evidence>
<dbReference type="Pfam" id="PF00005">
    <property type="entry name" value="ABC_tran"/>
    <property type="match status" value="1"/>
</dbReference>
<accession>A0A1I4DG47</accession>
<dbReference type="SUPFAM" id="SSF52540">
    <property type="entry name" value="P-loop containing nucleoside triphosphate hydrolases"/>
    <property type="match status" value="1"/>
</dbReference>
<protein>
    <submittedName>
        <fullName evidence="6">ABC-2 type transport system ATP-binding protein</fullName>
    </submittedName>
</protein>
<dbReference type="PANTHER" id="PTHR43335:SF4">
    <property type="entry name" value="ABC TRANSPORTER, ATP-BINDING PROTEIN"/>
    <property type="match status" value="1"/>
</dbReference>
<evidence type="ECO:0000256" key="1">
    <source>
        <dbReference type="ARBA" id="ARBA00005417"/>
    </source>
</evidence>
<evidence type="ECO:0000313" key="7">
    <source>
        <dbReference type="Proteomes" id="UP000199025"/>
    </source>
</evidence>
<keyword evidence="4 6" id="KW-0067">ATP-binding</keyword>
<name>A0A1I4DG47_9PSEU</name>
<keyword evidence="3" id="KW-0547">Nucleotide-binding</keyword>
<dbReference type="PROSITE" id="PS50893">
    <property type="entry name" value="ABC_TRANSPORTER_2"/>
    <property type="match status" value="1"/>
</dbReference>
<dbReference type="STRING" id="115433.SAMN05421835_14625"/>
<dbReference type="EMBL" id="FORP01000046">
    <property type="protein sequence ID" value="SFK92452.1"/>
    <property type="molecule type" value="Genomic_DNA"/>
</dbReference>
<evidence type="ECO:0000313" key="6">
    <source>
        <dbReference type="EMBL" id="SFK92452.1"/>
    </source>
</evidence>
<comment type="similarity">
    <text evidence="1">Belongs to the ABC transporter superfamily.</text>
</comment>
<feature type="domain" description="ABC transporter" evidence="5">
    <location>
        <begin position="5"/>
        <end position="229"/>
    </location>
</feature>
<dbReference type="GO" id="GO:0005524">
    <property type="term" value="F:ATP binding"/>
    <property type="evidence" value="ECO:0007669"/>
    <property type="project" value="UniProtKB-KW"/>
</dbReference>
<proteinExistence type="inferred from homology"/>
<evidence type="ECO:0000256" key="3">
    <source>
        <dbReference type="ARBA" id="ARBA00022741"/>
    </source>
</evidence>
<organism evidence="6 7">
    <name type="scientific">Amycolatopsis sacchari</name>
    <dbReference type="NCBI Taxonomy" id="115433"/>
    <lineage>
        <taxon>Bacteria</taxon>
        <taxon>Bacillati</taxon>
        <taxon>Actinomycetota</taxon>
        <taxon>Actinomycetes</taxon>
        <taxon>Pseudonocardiales</taxon>
        <taxon>Pseudonocardiaceae</taxon>
        <taxon>Amycolatopsis</taxon>
    </lineage>
</organism>
<dbReference type="OrthoDB" id="9804819at2"/>
<keyword evidence="2" id="KW-0813">Transport</keyword>
<dbReference type="SMART" id="SM00382">
    <property type="entry name" value="AAA"/>
    <property type="match status" value="1"/>
</dbReference>
<keyword evidence="7" id="KW-1185">Reference proteome</keyword>
<sequence>MTTAVEFREFTKRYGGVTAVSGLSFEVPVGRIVGLVGPNGAGKSTSLRGLLGLLRPTSGSATVFGQLYGQLDAPARRVGAHLDGVGFEPGITGRRHLEICATAAGVPRRRVDVVLEQVGLAGAARRRVGRYSTGMKQRLGLATALIGEPELLVLDEPANGLDPEGIRWLRTFLRSYSRDGGTVLLSSHQLAELAQTVDEVVVIKGRTVFAGSLDELTDGGAHDLEDRYFELVSTGGERVRDA</sequence>
<dbReference type="AlphaFoldDB" id="A0A1I4DG47"/>
<evidence type="ECO:0000256" key="2">
    <source>
        <dbReference type="ARBA" id="ARBA00022448"/>
    </source>
</evidence>
<dbReference type="InterPro" id="IPR003439">
    <property type="entry name" value="ABC_transporter-like_ATP-bd"/>
</dbReference>
<dbReference type="RefSeq" id="WP_091517108.1">
    <property type="nucleotide sequence ID" value="NZ_CBDQZW010000077.1"/>
</dbReference>
<dbReference type="InterPro" id="IPR003593">
    <property type="entry name" value="AAA+_ATPase"/>
</dbReference>
<evidence type="ECO:0000256" key="4">
    <source>
        <dbReference type="ARBA" id="ARBA00022840"/>
    </source>
</evidence>
<gene>
    <name evidence="6" type="ORF">SAMN05421835_14625</name>
</gene>